<reference evidence="1 2" key="1">
    <citation type="submission" date="2017-03" db="EMBL/GenBank/DDBJ databases">
        <title>Paenibacillus larvae genome sequencing.</title>
        <authorList>
            <person name="Dingman D.W."/>
        </authorList>
    </citation>
    <scope>NUCLEOTIDE SEQUENCE [LARGE SCALE GENOMIC DNA]</scope>
    <source>
        <strain evidence="1 2">SAG 10367</strain>
    </source>
</reference>
<dbReference type="Gene3D" id="2.170.15.10">
    <property type="entry name" value="Proaerolysin, chain A, domain 3"/>
    <property type="match status" value="1"/>
</dbReference>
<evidence type="ECO:0000313" key="2">
    <source>
        <dbReference type="Proteomes" id="UP000192727"/>
    </source>
</evidence>
<accession>A0A1U9YRU9</accession>
<dbReference type="Pfam" id="PF03318">
    <property type="entry name" value="ETX_MTX2"/>
    <property type="match status" value="1"/>
</dbReference>
<name>A0A1U9YRU9_9BACL</name>
<sequence length="321" mass="35564">MNKKIGKKMFILATVASIGTSFTVTSLDKASAAPVNDTEYMSQINTQTNATIIDWKKPIEEAMQRMGKKFAADNPERGKFLGINDVRYLNVKFLDFSVEQETPSITNELTPMFVGKTILTNNTDQEQTFSTNSFSKTITNSVTNSTTHGFKLGAKASAKFQIPLVGETGMELSTEYNFSDTSAKTNSESYTYTATPQNIKVPAHSSVEVIVNLNQVKSKGNVNLLTKAIGFVSARYDYSNYGHYSDFSLGDLAFRAPGKDFSTDMYNKNFAFLKGRGKYEASYGTDFSVTVKPINKNGISKRSVNESYTYKVTPEIKKIDN</sequence>
<dbReference type="GeneID" id="64218614"/>
<dbReference type="SUPFAM" id="SSF56973">
    <property type="entry name" value="Aerolisin/ETX pore-forming domain"/>
    <property type="match status" value="1"/>
</dbReference>
<dbReference type="RefSeq" id="WP_077997354.1">
    <property type="nucleotide sequence ID" value="NZ_CP019794.1"/>
</dbReference>
<dbReference type="AlphaFoldDB" id="A0A1U9YRU9"/>
<protein>
    <submittedName>
        <fullName evidence="1">Uncharacterized protein</fullName>
    </submittedName>
</protein>
<proteinExistence type="predicted"/>
<gene>
    <name evidence="1" type="ORF">B7C51_01855</name>
</gene>
<dbReference type="Proteomes" id="UP000192727">
    <property type="component" value="Chromosome"/>
</dbReference>
<dbReference type="CDD" id="cd20223">
    <property type="entry name" value="PFM_epsilon-toxin-like"/>
    <property type="match status" value="1"/>
</dbReference>
<evidence type="ECO:0000313" key="1">
    <source>
        <dbReference type="EMBL" id="ARF66828.1"/>
    </source>
</evidence>
<organism evidence="1 2">
    <name type="scientific">Paenibacillus larvae subsp. pulvifaciens</name>
    <dbReference type="NCBI Taxonomy" id="1477"/>
    <lineage>
        <taxon>Bacteria</taxon>
        <taxon>Bacillati</taxon>
        <taxon>Bacillota</taxon>
        <taxon>Bacilli</taxon>
        <taxon>Bacillales</taxon>
        <taxon>Paenibacillaceae</taxon>
        <taxon>Paenibacillus</taxon>
    </lineage>
</organism>
<dbReference type="EMBL" id="CP020557">
    <property type="protein sequence ID" value="ARF66828.1"/>
    <property type="molecule type" value="Genomic_DNA"/>
</dbReference>
<dbReference type="InterPro" id="IPR004991">
    <property type="entry name" value="Aerolysin-like"/>
</dbReference>